<organism evidence="1 2">
    <name type="scientific">Geobacter soli</name>
    <dbReference type="NCBI Taxonomy" id="1510391"/>
    <lineage>
        <taxon>Bacteria</taxon>
        <taxon>Pseudomonadati</taxon>
        <taxon>Thermodesulfobacteriota</taxon>
        <taxon>Desulfuromonadia</taxon>
        <taxon>Geobacterales</taxon>
        <taxon>Geobacteraceae</taxon>
        <taxon>Geobacter</taxon>
    </lineage>
</organism>
<dbReference type="EMBL" id="JXBL01000001">
    <property type="protein sequence ID" value="KIE42237.1"/>
    <property type="molecule type" value="Genomic_DNA"/>
</dbReference>
<sequence>MVNEIERIKAEISRNRKALEGAMAYTACLDQKRDEIRKKLVQISRQLHEDRAGQEAAVTQYARGEIDDTTLESSQGRVTALEGKEKTFSSVLGVLENDISAAMEKEKEITTQLKRCEQAVWGAIAQNELSRAAAILRGAFVALGRGNLLSPPGVVSREMGFLEGYVYDATFCTGTESYDVAVKQLEKKYLD</sequence>
<protein>
    <submittedName>
        <fullName evidence="1">Uncharacterized protein</fullName>
    </submittedName>
</protein>
<gene>
    <name evidence="1" type="ORF">SE37_06185</name>
</gene>
<evidence type="ECO:0000313" key="2">
    <source>
        <dbReference type="Proteomes" id="UP000031433"/>
    </source>
</evidence>
<dbReference type="AlphaFoldDB" id="A0A0C1QNP2"/>
<reference evidence="1 2" key="1">
    <citation type="submission" date="2015-01" db="EMBL/GenBank/DDBJ databases">
        <title>Genome sequence of the anaerobic bacterium Geobacter soli GSS01, a dissimilatory Fe(III) reducer from soil.</title>
        <authorList>
            <person name="Yang G."/>
            <person name="Zhou S."/>
        </authorList>
    </citation>
    <scope>NUCLEOTIDE SEQUENCE [LARGE SCALE GENOMIC DNA]</scope>
    <source>
        <strain evidence="1 2">GSS01</strain>
    </source>
</reference>
<comment type="caution">
    <text evidence="1">The sequence shown here is derived from an EMBL/GenBank/DDBJ whole genome shotgun (WGS) entry which is preliminary data.</text>
</comment>
<evidence type="ECO:0000313" key="1">
    <source>
        <dbReference type="EMBL" id="KIE42237.1"/>
    </source>
</evidence>
<proteinExistence type="predicted"/>
<dbReference type="Proteomes" id="UP000031433">
    <property type="component" value="Unassembled WGS sequence"/>
</dbReference>
<accession>A0A0C1QNP2</accession>
<name>A0A0C1QNP2_9BACT</name>
<keyword evidence="2" id="KW-1185">Reference proteome</keyword>
<dbReference type="RefSeq" id="WP_039644616.1">
    <property type="nucleotide sequence ID" value="NZ_JXBL01000001.1"/>
</dbReference>